<sequence>MSMTGTGDFSAKMDPERMKELKEFDDMKAGVKGLVDANLISIPKIFMRPPDELAEELKFKQTDIEVPVIDLSDIQKGNLCKEIVEEVRFASEKWGFFQVVNHGIPSGVLNEMIDGVCLFNEQDLEVKKLFYSRNHMQKVRFNSNYDLYKSRFANWRDTLTISLPDHLDPEELPVCCRRATQEYIKHIIKLGDHLFELLSEALGLKADHLKTLGCGEGYTLVCHYYPACPEPQLTLGASKHSDPGTLTILLQSQICSLQVLHEGEWVNIRPIPGALVINIGDLLQLISNDRLKSVEHRVIANHEGPRISVACFFTGSIYMTYSPIKELTSENNPARYREVVLGEYISKFFSRSLDDKSSLLDYYKQ</sequence>
<dbReference type="Proteomes" id="UP001174677">
    <property type="component" value="Chromosome 4"/>
</dbReference>
<dbReference type="InterPro" id="IPR027443">
    <property type="entry name" value="IPNS-like_sf"/>
</dbReference>
<evidence type="ECO:0000256" key="1">
    <source>
        <dbReference type="ARBA" id="ARBA00008056"/>
    </source>
</evidence>
<dbReference type="Pfam" id="PF03171">
    <property type="entry name" value="2OG-FeII_Oxy"/>
    <property type="match status" value="1"/>
</dbReference>
<accession>A0ABQ9MPN4</accession>
<keyword evidence="4 5" id="KW-0408">Iron</keyword>
<evidence type="ECO:0000256" key="2">
    <source>
        <dbReference type="ARBA" id="ARBA00022723"/>
    </source>
</evidence>
<name>A0ABQ9MPN4_HEVBR</name>
<keyword evidence="2 5" id="KW-0479">Metal-binding</keyword>
<dbReference type="InterPro" id="IPR044861">
    <property type="entry name" value="IPNS-like_FE2OG_OXY"/>
</dbReference>
<evidence type="ECO:0000256" key="5">
    <source>
        <dbReference type="RuleBase" id="RU003682"/>
    </source>
</evidence>
<evidence type="ECO:0000313" key="7">
    <source>
        <dbReference type="EMBL" id="KAJ9182257.1"/>
    </source>
</evidence>
<comment type="caution">
    <text evidence="7">The sequence shown here is derived from an EMBL/GenBank/DDBJ whole genome shotgun (WGS) entry which is preliminary data.</text>
</comment>
<dbReference type="PANTHER" id="PTHR10209:SF865">
    <property type="entry name" value="1-AMINOCYCLOPROPANE-1-CARBOXYLATE OXIDASE HOMOLOG 1-LIKE"/>
    <property type="match status" value="1"/>
</dbReference>
<comment type="similarity">
    <text evidence="1 5">Belongs to the iron/ascorbate-dependent oxidoreductase family.</text>
</comment>
<dbReference type="InterPro" id="IPR005123">
    <property type="entry name" value="Oxoglu/Fe-dep_dioxygenase_dom"/>
</dbReference>
<feature type="domain" description="Fe2OG dioxygenase" evidence="6">
    <location>
        <begin position="210"/>
        <end position="316"/>
    </location>
</feature>
<proteinExistence type="inferred from homology"/>
<dbReference type="Pfam" id="PF14226">
    <property type="entry name" value="DIOX_N"/>
    <property type="match status" value="1"/>
</dbReference>
<dbReference type="Gene3D" id="2.60.120.330">
    <property type="entry name" value="B-lactam Antibiotic, Isopenicillin N Synthase, Chain"/>
    <property type="match status" value="1"/>
</dbReference>
<dbReference type="PROSITE" id="PS51471">
    <property type="entry name" value="FE2OG_OXY"/>
    <property type="match status" value="1"/>
</dbReference>
<dbReference type="PANTHER" id="PTHR10209">
    <property type="entry name" value="OXIDOREDUCTASE, 2OG-FE II OXYGENASE FAMILY PROTEIN"/>
    <property type="match status" value="1"/>
</dbReference>
<gene>
    <name evidence="7" type="ORF">P3X46_006272</name>
</gene>
<keyword evidence="3 5" id="KW-0560">Oxidoreductase</keyword>
<protein>
    <recommendedName>
        <fullName evidence="6">Fe2OG dioxygenase domain-containing protein</fullName>
    </recommendedName>
</protein>
<evidence type="ECO:0000256" key="3">
    <source>
        <dbReference type="ARBA" id="ARBA00023002"/>
    </source>
</evidence>
<reference evidence="7" key="1">
    <citation type="journal article" date="2023" name="Plant Biotechnol. J.">
        <title>Chromosome-level wild Hevea brasiliensis genome provides new tools for genomic-assisted breeding and valuable loci to elevate rubber yield.</title>
        <authorList>
            <person name="Cheng H."/>
            <person name="Song X."/>
            <person name="Hu Y."/>
            <person name="Wu T."/>
            <person name="Yang Q."/>
            <person name="An Z."/>
            <person name="Feng S."/>
            <person name="Deng Z."/>
            <person name="Wu W."/>
            <person name="Zeng X."/>
            <person name="Tu M."/>
            <person name="Wang X."/>
            <person name="Huang H."/>
        </authorList>
    </citation>
    <scope>NUCLEOTIDE SEQUENCE</scope>
    <source>
        <strain evidence="7">MT/VB/25A 57/8</strain>
    </source>
</reference>
<evidence type="ECO:0000256" key="4">
    <source>
        <dbReference type="ARBA" id="ARBA00023004"/>
    </source>
</evidence>
<organism evidence="7 8">
    <name type="scientific">Hevea brasiliensis</name>
    <name type="common">Para rubber tree</name>
    <name type="synonym">Siphonia brasiliensis</name>
    <dbReference type="NCBI Taxonomy" id="3981"/>
    <lineage>
        <taxon>Eukaryota</taxon>
        <taxon>Viridiplantae</taxon>
        <taxon>Streptophyta</taxon>
        <taxon>Embryophyta</taxon>
        <taxon>Tracheophyta</taxon>
        <taxon>Spermatophyta</taxon>
        <taxon>Magnoliopsida</taxon>
        <taxon>eudicotyledons</taxon>
        <taxon>Gunneridae</taxon>
        <taxon>Pentapetalae</taxon>
        <taxon>rosids</taxon>
        <taxon>fabids</taxon>
        <taxon>Malpighiales</taxon>
        <taxon>Euphorbiaceae</taxon>
        <taxon>Crotonoideae</taxon>
        <taxon>Micrandreae</taxon>
        <taxon>Hevea</taxon>
    </lineage>
</organism>
<dbReference type="InterPro" id="IPR026992">
    <property type="entry name" value="DIOX_N"/>
</dbReference>
<dbReference type="EMBL" id="JARPOI010000004">
    <property type="protein sequence ID" value="KAJ9182257.1"/>
    <property type="molecule type" value="Genomic_DNA"/>
</dbReference>
<keyword evidence="8" id="KW-1185">Reference proteome</keyword>
<evidence type="ECO:0000259" key="6">
    <source>
        <dbReference type="PROSITE" id="PS51471"/>
    </source>
</evidence>
<evidence type="ECO:0000313" key="8">
    <source>
        <dbReference type="Proteomes" id="UP001174677"/>
    </source>
</evidence>
<dbReference type="SUPFAM" id="SSF51197">
    <property type="entry name" value="Clavaminate synthase-like"/>
    <property type="match status" value="1"/>
</dbReference>